<comment type="caution">
    <text evidence="8">The sequence shown here is derived from an EMBL/GenBank/DDBJ whole genome shotgun (WGS) entry which is preliminary data.</text>
</comment>
<dbReference type="InterPro" id="IPR036922">
    <property type="entry name" value="Rieske_2Fe-2S_sf"/>
</dbReference>
<dbReference type="PANTHER" id="PTHR21266">
    <property type="entry name" value="IRON-SULFUR DOMAIN CONTAINING PROTEIN"/>
    <property type="match status" value="1"/>
</dbReference>
<protein>
    <submittedName>
        <fullName evidence="8">3-ketosteroid-9-alpha-hydroxylase</fullName>
    </submittedName>
</protein>
<gene>
    <name evidence="8" type="ORF">DDK22_33520</name>
</gene>
<dbReference type="GO" id="GO:0046872">
    <property type="term" value="F:metal ion binding"/>
    <property type="evidence" value="ECO:0007669"/>
    <property type="project" value="UniProtKB-KW"/>
</dbReference>
<dbReference type="PROSITE" id="PS51296">
    <property type="entry name" value="RIESKE"/>
    <property type="match status" value="1"/>
</dbReference>
<dbReference type="GO" id="GO:0016491">
    <property type="term" value="F:oxidoreductase activity"/>
    <property type="evidence" value="ECO:0007669"/>
    <property type="project" value="UniProtKB-KW"/>
</dbReference>
<dbReference type="Pfam" id="PF19298">
    <property type="entry name" value="KshA_C"/>
    <property type="match status" value="1"/>
</dbReference>
<evidence type="ECO:0000313" key="9">
    <source>
        <dbReference type="Proteomes" id="UP000253501"/>
    </source>
</evidence>
<comment type="cofactor">
    <cofactor evidence="1">
        <name>Fe cation</name>
        <dbReference type="ChEBI" id="CHEBI:24875"/>
    </cofactor>
</comment>
<evidence type="ECO:0000313" key="8">
    <source>
        <dbReference type="EMBL" id="RCJ04138.1"/>
    </source>
</evidence>
<accession>A0A367P8G4</accession>
<dbReference type="GO" id="GO:0051537">
    <property type="term" value="F:2 iron, 2 sulfur cluster binding"/>
    <property type="evidence" value="ECO:0007669"/>
    <property type="project" value="UniProtKB-KW"/>
</dbReference>
<keyword evidence="2" id="KW-0001">2Fe-2S</keyword>
<dbReference type="Proteomes" id="UP000253501">
    <property type="component" value="Unassembled WGS sequence"/>
</dbReference>
<dbReference type="InterPro" id="IPR017941">
    <property type="entry name" value="Rieske_2Fe-2S"/>
</dbReference>
<evidence type="ECO:0000256" key="3">
    <source>
        <dbReference type="ARBA" id="ARBA00022723"/>
    </source>
</evidence>
<dbReference type="Pfam" id="PF00355">
    <property type="entry name" value="Rieske"/>
    <property type="match status" value="1"/>
</dbReference>
<keyword evidence="5" id="KW-0408">Iron</keyword>
<evidence type="ECO:0000256" key="5">
    <source>
        <dbReference type="ARBA" id="ARBA00023004"/>
    </source>
</evidence>
<dbReference type="PANTHER" id="PTHR21266:SF60">
    <property type="entry name" value="3-KETOSTEROID-9-ALPHA-MONOOXYGENASE, OXYGENASE COMPONENT"/>
    <property type="match status" value="1"/>
</dbReference>
<evidence type="ECO:0000256" key="2">
    <source>
        <dbReference type="ARBA" id="ARBA00022714"/>
    </source>
</evidence>
<evidence type="ECO:0000259" key="7">
    <source>
        <dbReference type="PROSITE" id="PS51296"/>
    </source>
</evidence>
<evidence type="ECO:0000256" key="4">
    <source>
        <dbReference type="ARBA" id="ARBA00023002"/>
    </source>
</evidence>
<dbReference type="InterPro" id="IPR050584">
    <property type="entry name" value="Cholesterol_7-desaturase"/>
</dbReference>
<dbReference type="GO" id="GO:0008203">
    <property type="term" value="P:cholesterol metabolic process"/>
    <property type="evidence" value="ECO:0007669"/>
    <property type="project" value="InterPro"/>
</dbReference>
<keyword evidence="3" id="KW-0479">Metal-binding</keyword>
<dbReference type="AlphaFoldDB" id="A0A367P8G4"/>
<name>A0A367P8G4_CUPNE</name>
<dbReference type="EMBL" id="QDHA01000110">
    <property type="protein sequence ID" value="RCJ04138.1"/>
    <property type="molecule type" value="Genomic_DNA"/>
</dbReference>
<feature type="domain" description="Rieske" evidence="7">
    <location>
        <begin position="20"/>
        <end position="122"/>
    </location>
</feature>
<keyword evidence="4" id="KW-0560">Oxidoreductase</keyword>
<dbReference type="InterPro" id="IPR045605">
    <property type="entry name" value="KshA-like_C"/>
</dbReference>
<dbReference type="Gene3D" id="3.90.380.10">
    <property type="entry name" value="Naphthalene 1,2-dioxygenase Alpha Subunit, Chain A, domain 1"/>
    <property type="match status" value="1"/>
</dbReference>
<evidence type="ECO:0000256" key="6">
    <source>
        <dbReference type="ARBA" id="ARBA00023014"/>
    </source>
</evidence>
<organism evidence="8 9">
    <name type="scientific">Cupriavidus necator</name>
    <name type="common">Alcaligenes eutrophus</name>
    <name type="synonym">Ralstonia eutropha</name>
    <dbReference type="NCBI Taxonomy" id="106590"/>
    <lineage>
        <taxon>Bacteria</taxon>
        <taxon>Pseudomonadati</taxon>
        <taxon>Pseudomonadota</taxon>
        <taxon>Betaproteobacteria</taxon>
        <taxon>Burkholderiales</taxon>
        <taxon>Burkholderiaceae</taxon>
        <taxon>Cupriavidus</taxon>
    </lineage>
</organism>
<evidence type="ECO:0000256" key="1">
    <source>
        <dbReference type="ARBA" id="ARBA00001962"/>
    </source>
</evidence>
<keyword evidence="6" id="KW-0411">Iron-sulfur</keyword>
<dbReference type="SUPFAM" id="SSF55961">
    <property type="entry name" value="Bet v1-like"/>
    <property type="match status" value="1"/>
</dbReference>
<reference evidence="8 9" key="1">
    <citation type="submission" date="2018-04" db="EMBL/GenBank/DDBJ databases">
        <title>Cupriavidus necator CR12 genome sequencing and assembly.</title>
        <authorList>
            <person name="Ben Fekih I."/>
            <person name="Mazhar H.S."/>
            <person name="Bello S.K."/>
            <person name="Rensing C."/>
        </authorList>
    </citation>
    <scope>NUCLEOTIDE SEQUENCE [LARGE SCALE GENOMIC DNA]</scope>
    <source>
        <strain evidence="8 9">CR12</strain>
    </source>
</reference>
<dbReference type="RefSeq" id="WP_114135683.1">
    <property type="nucleotide sequence ID" value="NZ_CP068436.1"/>
</dbReference>
<dbReference type="SUPFAM" id="SSF50022">
    <property type="entry name" value="ISP domain"/>
    <property type="match status" value="1"/>
</dbReference>
<sequence>MEAQHILQTTPPANRYARGWHCLGQASDYKDGKPHRLDLFGTRLVAFTGEDGRIRILDAWCPHMGADLALGEVKGNAIVCRFHGWHWNGEGACEHVPCAKRIPPKARTRAWTVCEQNHLLFIWHDPEGAPPPHAVAVPRISACFTGEWTGWTIRKMVIATNCRELVDNLADVAHFGPVHGSPAVYFCNTFDRHIGYQMFRGEESELLGRGLVADSAYFGPAYHVTRMTAEVDGKPLDTILLNCHVPIDSQSFELRYGVMVKKVPGQSEEQNQEMAQAYVEQAQASFFQDVEIWHNKIRVDRPVLSDADGPIYQLREWYRQFYTDVADLPADLDRKKVFERRDGTWHTLDAVPPEAVSKLHQI</sequence>
<proteinExistence type="predicted"/>
<dbReference type="Gene3D" id="2.102.10.10">
    <property type="entry name" value="Rieske [2Fe-2S] iron-sulphur domain"/>
    <property type="match status" value="1"/>
</dbReference>